<dbReference type="PANTHER" id="PTHR33507">
    <property type="entry name" value="INNER MEMBRANE PROTEIN YBBJ"/>
    <property type="match status" value="1"/>
</dbReference>
<evidence type="ECO:0000256" key="1">
    <source>
        <dbReference type="ARBA" id="ARBA00004141"/>
    </source>
</evidence>
<proteinExistence type="predicted"/>
<dbReference type="Pfam" id="PF24961">
    <property type="entry name" value="NfeD_membrane"/>
    <property type="match status" value="1"/>
</dbReference>
<dbReference type="InterPro" id="IPR002810">
    <property type="entry name" value="NfeD-like_C"/>
</dbReference>
<organism evidence="8 10">
    <name type="scientific">Criibacterium bergeronii</name>
    <dbReference type="NCBI Taxonomy" id="1871336"/>
    <lineage>
        <taxon>Bacteria</taxon>
        <taxon>Bacillati</taxon>
        <taxon>Bacillota</taxon>
        <taxon>Clostridia</taxon>
        <taxon>Peptostreptococcales</taxon>
        <taxon>Filifactoraceae</taxon>
        <taxon>Criibacterium</taxon>
    </lineage>
</organism>
<feature type="transmembrane region" description="Helical" evidence="5">
    <location>
        <begin position="7"/>
        <end position="35"/>
    </location>
</feature>
<evidence type="ECO:0000313" key="11">
    <source>
        <dbReference type="Proteomes" id="UP000319424"/>
    </source>
</evidence>
<dbReference type="InterPro" id="IPR056739">
    <property type="entry name" value="NfeD_membrane"/>
</dbReference>
<dbReference type="EMBL" id="VJXW01000006">
    <property type="protein sequence ID" value="TRW26849.1"/>
    <property type="molecule type" value="Genomic_DNA"/>
</dbReference>
<keyword evidence="2 5" id="KW-0812">Transmembrane</keyword>
<sequence>MWLILFIIGLILIGIEIFIPGFGVFGISGAALMLVSSVALLNTPYGVVFLVISVFMALFIFFILFILIYKAINKVPPKFMENTLFLSKSLKSNEGFTSSKENNNHLGEIMTVDTFLRPSGKVIKDGIVYDAMSNNKFIEKGKNVEVIGNKGYILIVREV</sequence>
<reference evidence="8" key="2">
    <citation type="submission" date="2018-07" db="EMBL/GenBank/DDBJ databases">
        <authorList>
            <person name="Quirk P.G."/>
            <person name="Krulwich T.A."/>
        </authorList>
    </citation>
    <scope>NUCLEOTIDE SEQUENCE</scope>
    <source>
        <strain evidence="8">CCRI-22567</strain>
    </source>
</reference>
<dbReference type="AlphaFoldDB" id="A0A371IN62"/>
<evidence type="ECO:0000256" key="2">
    <source>
        <dbReference type="ARBA" id="ARBA00022692"/>
    </source>
</evidence>
<dbReference type="Proteomes" id="UP000319424">
    <property type="component" value="Unassembled WGS sequence"/>
</dbReference>
<evidence type="ECO:0000313" key="8">
    <source>
        <dbReference type="EMBL" id="RDY21924.1"/>
    </source>
</evidence>
<dbReference type="GO" id="GO:0005886">
    <property type="term" value="C:plasma membrane"/>
    <property type="evidence" value="ECO:0007669"/>
    <property type="project" value="TreeGrafter"/>
</dbReference>
<evidence type="ECO:0000313" key="10">
    <source>
        <dbReference type="Proteomes" id="UP000093352"/>
    </source>
</evidence>
<name>A0A371IN62_9FIRM</name>
<dbReference type="InterPro" id="IPR012340">
    <property type="entry name" value="NA-bd_OB-fold"/>
</dbReference>
<evidence type="ECO:0000256" key="4">
    <source>
        <dbReference type="ARBA" id="ARBA00023136"/>
    </source>
</evidence>
<evidence type="ECO:0000313" key="9">
    <source>
        <dbReference type="EMBL" id="TRW26849.1"/>
    </source>
</evidence>
<dbReference type="OrthoDB" id="9806253at2"/>
<evidence type="ECO:0000259" key="6">
    <source>
        <dbReference type="Pfam" id="PF01957"/>
    </source>
</evidence>
<dbReference type="Proteomes" id="UP000093352">
    <property type="component" value="Unassembled WGS sequence"/>
</dbReference>
<comment type="caution">
    <text evidence="8">The sequence shown here is derived from an EMBL/GenBank/DDBJ whole genome shotgun (WGS) entry which is preliminary data.</text>
</comment>
<keyword evidence="10" id="KW-1185">Reference proteome</keyword>
<accession>A0A371IN62</accession>
<feature type="domain" description="NfeD integral membrane" evidence="7">
    <location>
        <begin position="3"/>
        <end position="69"/>
    </location>
</feature>
<dbReference type="PANTHER" id="PTHR33507:SF3">
    <property type="entry name" value="INNER MEMBRANE PROTEIN YBBJ"/>
    <property type="match status" value="1"/>
</dbReference>
<keyword evidence="3 5" id="KW-1133">Transmembrane helix</keyword>
<dbReference type="STRING" id="1871336.BBG48_07120"/>
<feature type="domain" description="NfeD-like C-terminal" evidence="6">
    <location>
        <begin position="105"/>
        <end position="157"/>
    </location>
</feature>
<dbReference type="InterPro" id="IPR052165">
    <property type="entry name" value="Membrane_assoc_protease"/>
</dbReference>
<evidence type="ECO:0000256" key="5">
    <source>
        <dbReference type="SAM" id="Phobius"/>
    </source>
</evidence>
<protein>
    <submittedName>
        <fullName evidence="8">Nodulation efficiency protein NfeD</fullName>
    </submittedName>
</protein>
<evidence type="ECO:0000259" key="7">
    <source>
        <dbReference type="Pfam" id="PF24961"/>
    </source>
</evidence>
<reference evidence="8 10" key="1">
    <citation type="journal article" date="2016" name="Genome Announc.">
        <title>Draft Genome Sequence of Criibacterium bergeronii gen. nov., sp. nov., Strain CCRI-22567T, Isolated from a Vaginal Sample from a Woman with Bacterial Vaginosis.</title>
        <authorList>
            <person name="Maheux A.F."/>
            <person name="Berube E."/>
            <person name="Boudreau D.K."/>
            <person name="Raymond F."/>
            <person name="Corbeil J."/>
            <person name="Roy P.H."/>
            <person name="Boissinot M."/>
            <person name="Omar R.F."/>
        </authorList>
    </citation>
    <scope>NUCLEOTIDE SEQUENCE [LARGE SCALE GENOMIC DNA]</scope>
    <source>
        <strain evidence="8 10">CCRI-22567</strain>
    </source>
</reference>
<dbReference type="RefSeq" id="WP_068914174.1">
    <property type="nucleotide sequence ID" value="NZ_MBEW02000003.1"/>
</dbReference>
<comment type="subcellular location">
    <subcellularLocation>
        <location evidence="1">Membrane</location>
        <topology evidence="1">Multi-pass membrane protein</topology>
    </subcellularLocation>
</comment>
<reference evidence="9 11" key="3">
    <citation type="submission" date="2019-07" db="EMBL/GenBank/DDBJ databases">
        <title>Criibacterium bergeronii gen. nov., sp. nov. isolated from human clinical samples.</title>
        <authorList>
            <person name="Maheux A.F."/>
            <person name="Boudreau D.K."/>
            <person name="Berube E."/>
            <person name="Brodeur S."/>
            <person name="Bernard K.A."/>
            <person name="Abed J.Y."/>
            <person name="Ducrey E."/>
            <person name="Guay E.F."/>
            <person name="Raymond F."/>
            <person name="Corbeil J."/>
            <person name="Domingo M.-C."/>
            <person name="Roy P.H."/>
            <person name="Boissinot M."/>
            <person name="Tocheva E.I."/>
            <person name="Omar R.F."/>
        </authorList>
    </citation>
    <scope>NUCLEOTIDE SEQUENCE [LARGE SCALE GENOMIC DNA]</scope>
    <source>
        <strain evidence="9 11">CCRI-24246</strain>
    </source>
</reference>
<feature type="transmembrane region" description="Helical" evidence="5">
    <location>
        <begin position="47"/>
        <end position="69"/>
    </location>
</feature>
<evidence type="ECO:0000256" key="3">
    <source>
        <dbReference type="ARBA" id="ARBA00022989"/>
    </source>
</evidence>
<gene>
    <name evidence="8" type="ORF">BBG48_002305</name>
    <name evidence="9" type="ORF">FL857_05235</name>
</gene>
<keyword evidence="4 5" id="KW-0472">Membrane</keyword>
<dbReference type="Gene3D" id="2.40.50.140">
    <property type="entry name" value="Nucleic acid-binding proteins"/>
    <property type="match status" value="1"/>
</dbReference>
<dbReference type="Pfam" id="PF01957">
    <property type="entry name" value="NfeD"/>
    <property type="match status" value="1"/>
</dbReference>
<dbReference type="SUPFAM" id="SSF141322">
    <property type="entry name" value="NfeD domain-like"/>
    <property type="match status" value="1"/>
</dbReference>
<dbReference type="EMBL" id="MBEW02000003">
    <property type="protein sequence ID" value="RDY21924.1"/>
    <property type="molecule type" value="Genomic_DNA"/>
</dbReference>